<dbReference type="EnsemblMetazoa" id="GPAI045125-RA">
    <property type="protein sequence ID" value="GPAI045125-PA"/>
    <property type="gene ID" value="GPAI045125"/>
</dbReference>
<proteinExistence type="predicted"/>
<keyword evidence="1" id="KW-0732">Signal</keyword>
<evidence type="ECO:0000313" key="3">
    <source>
        <dbReference type="Proteomes" id="UP000092445"/>
    </source>
</evidence>
<evidence type="ECO:0000313" key="2">
    <source>
        <dbReference type="EnsemblMetazoa" id="GPAI045125-PA"/>
    </source>
</evidence>
<feature type="chain" id="PRO_5008403882" evidence="1">
    <location>
        <begin position="20"/>
        <end position="143"/>
    </location>
</feature>
<evidence type="ECO:0000256" key="1">
    <source>
        <dbReference type="SAM" id="SignalP"/>
    </source>
</evidence>
<name>A0A1B0AGN8_GLOPL</name>
<keyword evidence="3" id="KW-1185">Reference proteome</keyword>
<organism evidence="2 3">
    <name type="scientific">Glossina pallidipes</name>
    <name type="common">Tsetse fly</name>
    <dbReference type="NCBI Taxonomy" id="7398"/>
    <lineage>
        <taxon>Eukaryota</taxon>
        <taxon>Metazoa</taxon>
        <taxon>Ecdysozoa</taxon>
        <taxon>Arthropoda</taxon>
        <taxon>Hexapoda</taxon>
        <taxon>Insecta</taxon>
        <taxon>Pterygota</taxon>
        <taxon>Neoptera</taxon>
        <taxon>Endopterygota</taxon>
        <taxon>Diptera</taxon>
        <taxon>Brachycera</taxon>
        <taxon>Muscomorpha</taxon>
        <taxon>Hippoboscoidea</taxon>
        <taxon>Glossinidae</taxon>
        <taxon>Glossina</taxon>
    </lineage>
</organism>
<protein>
    <submittedName>
        <fullName evidence="2">Uncharacterized protein</fullName>
    </submittedName>
</protein>
<feature type="signal peptide" evidence="1">
    <location>
        <begin position="1"/>
        <end position="19"/>
    </location>
</feature>
<reference evidence="3" key="1">
    <citation type="submission" date="2014-03" db="EMBL/GenBank/DDBJ databases">
        <authorList>
            <person name="Aksoy S."/>
            <person name="Warren W."/>
            <person name="Wilson R.K."/>
        </authorList>
    </citation>
    <scope>NUCLEOTIDE SEQUENCE [LARGE SCALE GENOMIC DNA]</scope>
    <source>
        <strain evidence="3">IAEA</strain>
    </source>
</reference>
<dbReference type="Proteomes" id="UP000092445">
    <property type="component" value="Unassembled WGS sequence"/>
</dbReference>
<dbReference type="AlphaFoldDB" id="A0A1B0AGN8"/>
<reference evidence="2" key="2">
    <citation type="submission" date="2020-05" db="UniProtKB">
        <authorList>
            <consortium name="EnsemblMetazoa"/>
        </authorList>
    </citation>
    <scope>IDENTIFICATION</scope>
    <source>
        <strain evidence="2">IAEA</strain>
    </source>
</reference>
<sequence>MNWIIVAIVLLMTHKEYMASPTPLKLPGGIIDTSNVCATHQNNYHNAGSISYMHSSESLTFNARNHYSFFRSTRSLPYLDIQVSVKAVVVGGADLHFSLSFKFLQQVLGLYGTSDKRLDKLYTTIAKSALSRVRLEKVSSHIL</sequence>
<dbReference type="VEuPathDB" id="VectorBase:GPAI045125"/>
<accession>A0A1B0AGN8</accession>